<evidence type="ECO:0000259" key="6">
    <source>
        <dbReference type="Pfam" id="PF00892"/>
    </source>
</evidence>
<feature type="transmembrane region" description="Helical" evidence="5">
    <location>
        <begin position="190"/>
        <end position="207"/>
    </location>
</feature>
<comment type="subcellular location">
    <subcellularLocation>
        <location evidence="1">Membrane</location>
        <topology evidence="1">Multi-pass membrane protein</topology>
    </subcellularLocation>
</comment>
<feature type="domain" description="EamA" evidence="6">
    <location>
        <begin position="159"/>
        <end position="294"/>
    </location>
</feature>
<evidence type="ECO:0000256" key="1">
    <source>
        <dbReference type="ARBA" id="ARBA00004141"/>
    </source>
</evidence>
<evidence type="ECO:0000256" key="4">
    <source>
        <dbReference type="ARBA" id="ARBA00023136"/>
    </source>
</evidence>
<feature type="transmembrane region" description="Helical" evidence="5">
    <location>
        <begin position="103"/>
        <end position="123"/>
    </location>
</feature>
<feature type="transmembrane region" description="Helical" evidence="5">
    <location>
        <begin position="76"/>
        <end position="97"/>
    </location>
</feature>
<feature type="domain" description="EamA" evidence="6">
    <location>
        <begin position="19"/>
        <end position="144"/>
    </location>
</feature>
<comment type="caution">
    <text evidence="7">The sequence shown here is derived from an EMBL/GenBank/DDBJ whole genome shotgun (WGS) entry which is preliminary data.</text>
</comment>
<protein>
    <submittedName>
        <fullName evidence="7">EamA family transporter</fullName>
    </submittedName>
</protein>
<dbReference type="EMBL" id="JBBKTW010000010">
    <property type="protein sequence ID" value="MEN2991218.1"/>
    <property type="molecule type" value="Genomic_DNA"/>
</dbReference>
<dbReference type="InterPro" id="IPR000620">
    <property type="entry name" value="EamA_dom"/>
</dbReference>
<sequence length="307" mass="32057">MKAASASAPVLTPMTPAHILLALLVVAIWGCNFVAVKVATAAIPPLFLVALRFGVLFLLLAPFLPMPRRSQIPKLAAIGMTLGVGHFGLMFVALSLGVDASTLSVAIQIEVPFAALCAMLVLGERMGPRQIAGLVLGMIGVALVAGDPKVLTQLDGLGVGLMAGGFWAYSNIQIKQLGQLGAVPPQMLNAWLGPFCVLPLLALSFIFESGQGDALSALNWQTIAALAYILGGASLVAYGAWYFLLGRYSVGQVTIYMLLVPVFGVLGGVVMMGETLGLLEMIGGALIVSGVAVVQLRRLPGPLRRLR</sequence>
<evidence type="ECO:0000256" key="2">
    <source>
        <dbReference type="ARBA" id="ARBA00022692"/>
    </source>
</evidence>
<dbReference type="Proteomes" id="UP001413721">
    <property type="component" value="Unassembled WGS sequence"/>
</dbReference>
<feature type="transmembrane region" description="Helical" evidence="5">
    <location>
        <begin position="219"/>
        <end position="241"/>
    </location>
</feature>
<dbReference type="RefSeq" id="WP_345938388.1">
    <property type="nucleotide sequence ID" value="NZ_JBBKTW010000010.1"/>
</dbReference>
<dbReference type="InterPro" id="IPR037185">
    <property type="entry name" value="EmrE-like"/>
</dbReference>
<evidence type="ECO:0000256" key="5">
    <source>
        <dbReference type="SAM" id="Phobius"/>
    </source>
</evidence>
<dbReference type="SUPFAM" id="SSF103481">
    <property type="entry name" value="Multidrug resistance efflux transporter EmrE"/>
    <property type="match status" value="2"/>
</dbReference>
<organism evidence="7 8">
    <name type="scientific">Tistrella arctica</name>
    <dbReference type="NCBI Taxonomy" id="3133430"/>
    <lineage>
        <taxon>Bacteria</taxon>
        <taxon>Pseudomonadati</taxon>
        <taxon>Pseudomonadota</taxon>
        <taxon>Alphaproteobacteria</taxon>
        <taxon>Geminicoccales</taxon>
        <taxon>Geminicoccaceae</taxon>
        <taxon>Tistrella</taxon>
    </lineage>
</organism>
<dbReference type="InterPro" id="IPR050638">
    <property type="entry name" value="AA-Vitamin_Transporters"/>
</dbReference>
<keyword evidence="2 5" id="KW-0812">Transmembrane</keyword>
<accession>A0ABU9YQX9</accession>
<gene>
    <name evidence="7" type="ORF">WG926_23090</name>
</gene>
<evidence type="ECO:0000313" key="7">
    <source>
        <dbReference type="EMBL" id="MEN2991218.1"/>
    </source>
</evidence>
<evidence type="ECO:0000313" key="8">
    <source>
        <dbReference type="Proteomes" id="UP001413721"/>
    </source>
</evidence>
<feature type="transmembrane region" description="Helical" evidence="5">
    <location>
        <begin position="253"/>
        <end position="272"/>
    </location>
</feature>
<feature type="transmembrane region" description="Helical" evidence="5">
    <location>
        <begin position="46"/>
        <end position="64"/>
    </location>
</feature>
<keyword evidence="4 5" id="KW-0472">Membrane</keyword>
<dbReference type="Pfam" id="PF00892">
    <property type="entry name" value="EamA"/>
    <property type="match status" value="2"/>
</dbReference>
<name>A0ABU9YQX9_9PROT</name>
<feature type="transmembrane region" description="Helical" evidence="5">
    <location>
        <begin position="278"/>
        <end position="297"/>
    </location>
</feature>
<feature type="transmembrane region" description="Helical" evidence="5">
    <location>
        <begin position="152"/>
        <end position="169"/>
    </location>
</feature>
<keyword evidence="8" id="KW-1185">Reference proteome</keyword>
<feature type="transmembrane region" description="Helical" evidence="5">
    <location>
        <begin position="130"/>
        <end position="146"/>
    </location>
</feature>
<proteinExistence type="predicted"/>
<dbReference type="PANTHER" id="PTHR32322:SF9">
    <property type="entry name" value="AMINO-ACID METABOLITE EFFLUX PUMP-RELATED"/>
    <property type="match status" value="1"/>
</dbReference>
<reference evidence="7 8" key="1">
    <citation type="submission" date="2024-03" db="EMBL/GenBank/DDBJ databases">
        <title>High-quality draft genome sequencing of Tistrella sp. BH-R2-4.</title>
        <authorList>
            <person name="Dong C."/>
        </authorList>
    </citation>
    <scope>NUCLEOTIDE SEQUENCE [LARGE SCALE GENOMIC DNA]</scope>
    <source>
        <strain evidence="7 8">BH-R2-4</strain>
    </source>
</reference>
<evidence type="ECO:0000256" key="3">
    <source>
        <dbReference type="ARBA" id="ARBA00022989"/>
    </source>
</evidence>
<keyword evidence="3 5" id="KW-1133">Transmembrane helix</keyword>
<dbReference type="PANTHER" id="PTHR32322">
    <property type="entry name" value="INNER MEMBRANE TRANSPORTER"/>
    <property type="match status" value="1"/>
</dbReference>